<dbReference type="InterPro" id="IPR000276">
    <property type="entry name" value="GPCR_Rhodpsn"/>
</dbReference>
<dbReference type="InterPro" id="IPR047130">
    <property type="entry name" value="7TM_GPCR_Srsx_nematod"/>
</dbReference>
<keyword evidence="7" id="KW-1185">Reference proteome</keyword>
<keyword evidence="4 5" id="KW-0472">Membrane</keyword>
<evidence type="ECO:0000256" key="2">
    <source>
        <dbReference type="ARBA" id="ARBA00022692"/>
    </source>
</evidence>
<dbReference type="GO" id="GO:0016020">
    <property type="term" value="C:membrane"/>
    <property type="evidence" value="ECO:0007669"/>
    <property type="project" value="UniProtKB-SubCell"/>
</dbReference>
<evidence type="ECO:0000313" key="7">
    <source>
        <dbReference type="Proteomes" id="UP001328107"/>
    </source>
</evidence>
<reference evidence="7" key="1">
    <citation type="submission" date="2022-10" db="EMBL/GenBank/DDBJ databases">
        <title>Genome assembly of Pristionchus species.</title>
        <authorList>
            <person name="Yoshida K."/>
            <person name="Sommer R.J."/>
        </authorList>
    </citation>
    <scope>NUCLEOTIDE SEQUENCE [LARGE SCALE GENOMIC DNA]</scope>
    <source>
        <strain evidence="7">RS5460</strain>
    </source>
</reference>
<feature type="non-terminal residue" evidence="6">
    <location>
        <position position="278"/>
    </location>
</feature>
<dbReference type="PANTHER" id="PTHR23360:SF5">
    <property type="entry name" value="G-PROTEIN COUPLED RECEPTORS FAMILY 1 PROFILE DOMAIN-CONTAINING PROTEIN"/>
    <property type="match status" value="1"/>
</dbReference>
<name>A0AAN5CLH6_9BILA</name>
<evidence type="ECO:0000256" key="1">
    <source>
        <dbReference type="ARBA" id="ARBA00004370"/>
    </source>
</evidence>
<dbReference type="Proteomes" id="UP001328107">
    <property type="component" value="Unassembled WGS sequence"/>
</dbReference>
<dbReference type="InterPro" id="IPR019424">
    <property type="entry name" value="7TM_GPCR_Srsx"/>
</dbReference>
<dbReference type="GO" id="GO:0004930">
    <property type="term" value="F:G protein-coupled receptor activity"/>
    <property type="evidence" value="ECO:0007669"/>
    <property type="project" value="InterPro"/>
</dbReference>
<keyword evidence="2 5" id="KW-0812">Transmembrane</keyword>
<dbReference type="Gene3D" id="1.20.1070.10">
    <property type="entry name" value="Rhodopsin 7-helix transmembrane proteins"/>
    <property type="match status" value="1"/>
</dbReference>
<dbReference type="Pfam" id="PF10320">
    <property type="entry name" value="7TM_GPCR_Srsx"/>
    <property type="match status" value="1"/>
</dbReference>
<evidence type="ECO:0000256" key="3">
    <source>
        <dbReference type="ARBA" id="ARBA00022989"/>
    </source>
</evidence>
<dbReference type="SUPFAM" id="SSF81321">
    <property type="entry name" value="Family A G protein-coupled receptor-like"/>
    <property type="match status" value="1"/>
</dbReference>
<comment type="subcellular location">
    <subcellularLocation>
        <location evidence="1">Membrane</location>
    </subcellularLocation>
</comment>
<evidence type="ECO:0008006" key="8">
    <source>
        <dbReference type="Google" id="ProtNLM"/>
    </source>
</evidence>
<accession>A0AAN5CLH6</accession>
<dbReference type="AlphaFoldDB" id="A0AAN5CLH6"/>
<dbReference type="EMBL" id="BTRK01000004">
    <property type="protein sequence ID" value="GMR46637.1"/>
    <property type="molecule type" value="Genomic_DNA"/>
</dbReference>
<proteinExistence type="predicted"/>
<dbReference type="SMART" id="SM01381">
    <property type="entry name" value="7TM_GPCR_Srsx"/>
    <property type="match status" value="1"/>
</dbReference>
<feature type="transmembrane region" description="Helical" evidence="5">
    <location>
        <begin position="14"/>
        <end position="36"/>
    </location>
</feature>
<organism evidence="6 7">
    <name type="scientific">Pristionchus mayeri</name>
    <dbReference type="NCBI Taxonomy" id="1317129"/>
    <lineage>
        <taxon>Eukaryota</taxon>
        <taxon>Metazoa</taxon>
        <taxon>Ecdysozoa</taxon>
        <taxon>Nematoda</taxon>
        <taxon>Chromadorea</taxon>
        <taxon>Rhabditida</taxon>
        <taxon>Rhabditina</taxon>
        <taxon>Diplogasteromorpha</taxon>
        <taxon>Diplogasteroidea</taxon>
        <taxon>Neodiplogasteridae</taxon>
        <taxon>Pristionchus</taxon>
    </lineage>
</organism>
<evidence type="ECO:0000313" key="6">
    <source>
        <dbReference type="EMBL" id="GMR46637.1"/>
    </source>
</evidence>
<dbReference type="PANTHER" id="PTHR23360">
    <property type="entry name" value="G-PROTEIN COUPLED RECEPTORS FAMILY 1 PROFILE DOMAIN-CONTAINING PROTEIN-RELATED"/>
    <property type="match status" value="1"/>
</dbReference>
<keyword evidence="3 5" id="KW-1133">Transmembrane helix</keyword>
<feature type="transmembrane region" description="Helical" evidence="5">
    <location>
        <begin position="94"/>
        <end position="114"/>
    </location>
</feature>
<comment type="caution">
    <text evidence="6">The sequence shown here is derived from an EMBL/GenBank/DDBJ whole genome shotgun (WGS) entry which is preliminary data.</text>
</comment>
<protein>
    <recommendedName>
        <fullName evidence="8">G protein-coupled receptor</fullName>
    </recommendedName>
</protein>
<evidence type="ECO:0000256" key="4">
    <source>
        <dbReference type="ARBA" id="ARBA00023136"/>
    </source>
</evidence>
<sequence length="278" mass="31009">MLHLSGTEWLVYRLVYTVSAIVAIICVASNFCLFLVTIRTKSLRSNCHILIGLCAVFDCCHQVSRNHPFVLIYAAHYCHFLYICPLQVMPIIGLFGGCACMMLIGFERLIAVAFPAQYRTRGRRFLIVSEVEIEGNMEYCSRAYLSTTQEKTQICAVPAVFHGKAAIYFANTLGPVTLTTIGVYCTVALIISRRSSISAATRKAFRSNFFVMSADVSGWTVAMIGVQFINAFITSADDYRFIATNGCGYFINSGIAAKSLIYYSTSAEYRQAFRFAFR</sequence>
<gene>
    <name evidence="6" type="ORF">PMAYCL1PPCAC_16832</name>
</gene>
<evidence type="ECO:0000256" key="5">
    <source>
        <dbReference type="SAM" id="Phobius"/>
    </source>
</evidence>